<sequence>MYYPDDDTLVVERKDVVGTTDDDDSDTSSQTSSSRRYKGYCSGRLNPDLLLCKIFYFTFYGSYGCLYPLIAVYFKQLGLSASQSGVLVGVRPFVEFCAAPMWGAVADTWRKAKFILLFSLLSWLVFTEAVVFIQPAESKCVVLNSTVNANATLVIINALEDKEKEGGEPEVKITKVNVHDKKGVPSVKVSSNKTKSEDGAKKRVRRAVNDTSGSSKTIIVVPKPNIEVTISNRTESKSPSNRPGNVTVIKYRPEDTRLIFIFLLLLMILGEFFSSPTITLADSATLGYLGHQRMELYGRQRMFGSLSWGIFMFVEGFILDRTKTTTVECDGQVTREEENYLVCFGTYAVLIICAFFVATQFQFKYRSLSEVLSGRKSDQLRQVRGKGSSEVIELENVKKTREKFKDNYDKMSSAGDSTITDDEEEPRYLEVLGLYANIRYGTVLYVVWFAGFGFGFFFTFLYWHLKDLGGPPTLFGVASIINHLSEVTGYFFSGWFLQKFGHIPVLCLGLMCYAIRFIVVSYLVNPWWVLAVETLQGVTHALVWAASTSFIGSATSQKNRSSAQGILQGVYHGLGRGCGAIFGGVIISAYGSTIAFRAIGVTFVVVTLIFAIIQYMESDTNDKKEDEKEQNYVQDDEDDPEDVEETQLLSQDESAISRQPEESDVSPVVNGEGDINGDVDGDLTDDVIDTKEAADPEEQT</sequence>
<dbReference type="Proteomes" id="UP000887568">
    <property type="component" value="Unplaced"/>
</dbReference>
<dbReference type="InterPro" id="IPR036259">
    <property type="entry name" value="MFS_trans_sf"/>
</dbReference>
<evidence type="ECO:0000256" key="5">
    <source>
        <dbReference type="ARBA" id="ARBA00023136"/>
    </source>
</evidence>
<feature type="transmembrane region" description="Helical" evidence="7">
    <location>
        <begin position="596"/>
        <end position="616"/>
    </location>
</feature>
<feature type="compositionally biased region" description="Basic and acidic residues" evidence="6">
    <location>
        <begin position="621"/>
        <end position="630"/>
    </location>
</feature>
<keyword evidence="10" id="KW-1185">Reference proteome</keyword>
<evidence type="ECO:0000259" key="8">
    <source>
        <dbReference type="Pfam" id="PF12832"/>
    </source>
</evidence>
<feature type="transmembrane region" description="Helical" evidence="7">
    <location>
        <begin position="114"/>
        <end position="133"/>
    </location>
</feature>
<proteinExistence type="inferred from homology"/>
<protein>
    <recommendedName>
        <fullName evidence="8">Major facilitator superfamily associated domain-containing protein</fullName>
    </recommendedName>
</protein>
<dbReference type="PANTHER" id="PTHR16172:SF2">
    <property type="entry name" value="MAJOR FACILITATOR SUPERFAMILY DOMAIN-CONTAINING PROTEIN 6"/>
    <property type="match status" value="1"/>
</dbReference>
<feature type="transmembrane region" description="Helical" evidence="7">
    <location>
        <begin position="302"/>
        <end position="319"/>
    </location>
</feature>
<evidence type="ECO:0000256" key="2">
    <source>
        <dbReference type="ARBA" id="ARBA00005241"/>
    </source>
</evidence>
<dbReference type="OMA" id="AEMKCEE"/>
<comment type="similarity">
    <text evidence="2">Belongs to the major facilitator superfamily. MFSD6 family.</text>
</comment>
<dbReference type="EnsemblMetazoa" id="XM_038223117.1">
    <property type="protein sequence ID" value="XP_038079045.1"/>
    <property type="gene ID" value="LOC119746273"/>
</dbReference>
<comment type="subcellular location">
    <subcellularLocation>
        <location evidence="1">Membrane</location>
        <topology evidence="1">Multi-pass membrane protein</topology>
    </subcellularLocation>
</comment>
<dbReference type="CDD" id="cd17335">
    <property type="entry name" value="MFS_MFSD6"/>
    <property type="match status" value="1"/>
</dbReference>
<evidence type="ECO:0000256" key="7">
    <source>
        <dbReference type="SAM" id="Phobius"/>
    </source>
</evidence>
<feature type="transmembrane region" description="Helical" evidence="7">
    <location>
        <begin position="573"/>
        <end position="590"/>
    </location>
</feature>
<feature type="transmembrane region" description="Helical" evidence="7">
    <location>
        <begin position="339"/>
        <end position="358"/>
    </location>
</feature>
<organism evidence="9 10">
    <name type="scientific">Patiria miniata</name>
    <name type="common">Bat star</name>
    <name type="synonym">Asterina miniata</name>
    <dbReference type="NCBI Taxonomy" id="46514"/>
    <lineage>
        <taxon>Eukaryota</taxon>
        <taxon>Metazoa</taxon>
        <taxon>Echinodermata</taxon>
        <taxon>Eleutherozoa</taxon>
        <taxon>Asterozoa</taxon>
        <taxon>Asteroidea</taxon>
        <taxon>Valvatacea</taxon>
        <taxon>Valvatida</taxon>
        <taxon>Asterinidae</taxon>
        <taxon>Patiria</taxon>
    </lineage>
</organism>
<feature type="region of interest" description="Disordered" evidence="6">
    <location>
        <begin position="18"/>
        <end position="37"/>
    </location>
</feature>
<dbReference type="InterPro" id="IPR051717">
    <property type="entry name" value="MFS_MFSD6"/>
</dbReference>
<accession>A0A914BSU9</accession>
<keyword evidence="4 7" id="KW-1133">Transmembrane helix</keyword>
<keyword evidence="3 7" id="KW-0812">Transmembrane</keyword>
<evidence type="ECO:0000256" key="6">
    <source>
        <dbReference type="SAM" id="MobiDB-lite"/>
    </source>
</evidence>
<feature type="compositionally biased region" description="Polar residues" evidence="6">
    <location>
        <begin position="647"/>
        <end position="657"/>
    </location>
</feature>
<feature type="transmembrane region" description="Helical" evidence="7">
    <location>
        <begin position="258"/>
        <end position="281"/>
    </location>
</feature>
<feature type="transmembrane region" description="Helical" evidence="7">
    <location>
        <begin position="475"/>
        <end position="496"/>
    </location>
</feature>
<feature type="region of interest" description="Disordered" evidence="6">
    <location>
        <begin position="186"/>
        <end position="207"/>
    </location>
</feature>
<reference evidence="9" key="1">
    <citation type="submission" date="2022-11" db="UniProtKB">
        <authorList>
            <consortium name="EnsemblMetazoa"/>
        </authorList>
    </citation>
    <scope>IDENTIFICATION</scope>
</reference>
<feature type="domain" description="Major facilitator superfamily associated" evidence="8">
    <location>
        <begin position="52"/>
        <end position="598"/>
    </location>
</feature>
<feature type="transmembrane region" description="Helical" evidence="7">
    <location>
        <begin position="503"/>
        <end position="524"/>
    </location>
</feature>
<dbReference type="AlphaFoldDB" id="A0A914BSU9"/>
<dbReference type="PANTHER" id="PTHR16172">
    <property type="entry name" value="MAJOR FACILITATOR SUPERFAMILY DOMAIN-CONTAINING PROTEIN 6-LIKE"/>
    <property type="match status" value="1"/>
</dbReference>
<evidence type="ECO:0000256" key="4">
    <source>
        <dbReference type="ARBA" id="ARBA00022989"/>
    </source>
</evidence>
<evidence type="ECO:0000256" key="1">
    <source>
        <dbReference type="ARBA" id="ARBA00004141"/>
    </source>
</evidence>
<dbReference type="GeneID" id="119746273"/>
<dbReference type="InterPro" id="IPR024989">
    <property type="entry name" value="MFS_assoc_dom"/>
</dbReference>
<feature type="region of interest" description="Disordered" evidence="6">
    <location>
        <begin position="621"/>
        <end position="700"/>
    </location>
</feature>
<feature type="compositionally biased region" description="Acidic residues" evidence="6">
    <location>
        <begin position="675"/>
        <end position="687"/>
    </location>
</feature>
<feature type="transmembrane region" description="Helical" evidence="7">
    <location>
        <begin position="54"/>
        <end position="74"/>
    </location>
</feature>
<dbReference type="CTD" id="54842"/>
<keyword evidence="5 7" id="KW-0472">Membrane</keyword>
<name>A0A914BSU9_PATMI</name>
<feature type="compositionally biased region" description="Acidic residues" evidence="6">
    <location>
        <begin position="634"/>
        <end position="645"/>
    </location>
</feature>
<dbReference type="SUPFAM" id="SSF103473">
    <property type="entry name" value="MFS general substrate transporter"/>
    <property type="match status" value="1"/>
</dbReference>
<dbReference type="GO" id="GO:0005886">
    <property type="term" value="C:plasma membrane"/>
    <property type="evidence" value="ECO:0007669"/>
    <property type="project" value="TreeGrafter"/>
</dbReference>
<evidence type="ECO:0000313" key="9">
    <source>
        <dbReference type="EnsemblMetazoa" id="XP_038079045.1"/>
    </source>
</evidence>
<feature type="transmembrane region" description="Helical" evidence="7">
    <location>
        <begin position="443"/>
        <end position="463"/>
    </location>
</feature>
<dbReference type="RefSeq" id="XP_038079045.1">
    <property type="nucleotide sequence ID" value="XM_038223117.1"/>
</dbReference>
<dbReference type="OrthoDB" id="5989317at2759"/>
<dbReference type="Gene3D" id="1.20.1250.20">
    <property type="entry name" value="MFS general substrate transporter like domains"/>
    <property type="match status" value="3"/>
</dbReference>
<evidence type="ECO:0000313" key="10">
    <source>
        <dbReference type="Proteomes" id="UP000887568"/>
    </source>
</evidence>
<evidence type="ECO:0000256" key="3">
    <source>
        <dbReference type="ARBA" id="ARBA00022692"/>
    </source>
</evidence>
<dbReference type="Pfam" id="PF12832">
    <property type="entry name" value="MFS_1_like"/>
    <property type="match status" value="1"/>
</dbReference>